<organism evidence="2">
    <name type="scientific">Glycine soja</name>
    <name type="common">Wild soybean</name>
    <dbReference type="NCBI Taxonomy" id="3848"/>
    <lineage>
        <taxon>Eukaryota</taxon>
        <taxon>Viridiplantae</taxon>
        <taxon>Streptophyta</taxon>
        <taxon>Embryophyta</taxon>
        <taxon>Tracheophyta</taxon>
        <taxon>Spermatophyta</taxon>
        <taxon>Magnoliopsida</taxon>
        <taxon>eudicotyledons</taxon>
        <taxon>Gunneridae</taxon>
        <taxon>Pentapetalae</taxon>
        <taxon>rosids</taxon>
        <taxon>fabids</taxon>
        <taxon>Fabales</taxon>
        <taxon>Fabaceae</taxon>
        <taxon>Papilionoideae</taxon>
        <taxon>50 kb inversion clade</taxon>
        <taxon>NPAAA clade</taxon>
        <taxon>indigoferoid/millettioid clade</taxon>
        <taxon>Phaseoleae</taxon>
        <taxon>Glycine</taxon>
        <taxon>Glycine subgen. Soja</taxon>
    </lineage>
</organism>
<evidence type="ECO:0000256" key="1">
    <source>
        <dbReference type="SAM" id="MobiDB-lite"/>
    </source>
</evidence>
<proteinExistence type="predicted"/>
<feature type="region of interest" description="Disordered" evidence="1">
    <location>
        <begin position="84"/>
        <end position="108"/>
    </location>
</feature>
<accession>A0A0B2QBM1</accession>
<name>A0A0B2QBM1_GLYSO</name>
<protein>
    <submittedName>
        <fullName evidence="2">Uncharacterized protein</fullName>
    </submittedName>
</protein>
<dbReference type="EMBL" id="KN660270">
    <property type="protein sequence ID" value="KHN17443.1"/>
    <property type="molecule type" value="Genomic_DNA"/>
</dbReference>
<feature type="compositionally biased region" description="Basic and acidic residues" evidence="1">
    <location>
        <begin position="98"/>
        <end position="108"/>
    </location>
</feature>
<gene>
    <name evidence="2" type="ORF">glysoja_026986</name>
</gene>
<dbReference type="PANTHER" id="PTHR38390">
    <property type="entry name" value="OS01G0103900 PROTEIN"/>
    <property type="match status" value="1"/>
</dbReference>
<evidence type="ECO:0000313" key="2">
    <source>
        <dbReference type="EMBL" id="KHN17443.1"/>
    </source>
</evidence>
<reference evidence="2" key="1">
    <citation type="submission" date="2014-07" db="EMBL/GenBank/DDBJ databases">
        <title>Identification of a novel salt tolerance gene in wild soybean by whole-genome sequencing.</title>
        <authorList>
            <person name="Lam H.-M."/>
            <person name="Qi X."/>
            <person name="Li M.-W."/>
            <person name="Liu X."/>
            <person name="Xie M."/>
            <person name="Ni M."/>
            <person name="Xu X."/>
        </authorList>
    </citation>
    <scope>NUCLEOTIDE SEQUENCE [LARGE SCALE GENOMIC DNA]</scope>
    <source>
        <tissue evidence="2">Root</tissue>
    </source>
</reference>
<sequence length="121" mass="13276">MMISLCCRSVFSKSEDAFSELSSSQQPSSEVIGKAEAATGVIVDEETLALDITDQDDKTTACITEEWKQLVVSEDPKLYSPSCMPKAKLGQSSVSPRDGNRQLDRETSRILETLEVQMKVA</sequence>
<dbReference type="AlphaFoldDB" id="A0A0B2QBM1"/>
<dbReference type="PANTHER" id="PTHR38390:SF2">
    <property type="entry name" value="OS01G0103900 PROTEIN"/>
    <property type="match status" value="1"/>
</dbReference>
<dbReference type="Proteomes" id="UP000053555">
    <property type="component" value="Unassembled WGS sequence"/>
</dbReference>